<proteinExistence type="predicted"/>
<name>A0A369L2G2_9ACTN</name>
<dbReference type="Proteomes" id="UP000253792">
    <property type="component" value="Unassembled WGS sequence"/>
</dbReference>
<dbReference type="Pfam" id="PF13847">
    <property type="entry name" value="Methyltransf_31"/>
    <property type="match status" value="1"/>
</dbReference>
<evidence type="ECO:0000313" key="3">
    <source>
        <dbReference type="Proteomes" id="UP000253792"/>
    </source>
</evidence>
<dbReference type="EMBL" id="PPTP01000010">
    <property type="protein sequence ID" value="RDB54391.1"/>
    <property type="molecule type" value="Genomic_DNA"/>
</dbReference>
<dbReference type="SUPFAM" id="SSF53335">
    <property type="entry name" value="S-adenosyl-L-methionine-dependent methyltransferases"/>
    <property type="match status" value="1"/>
</dbReference>
<evidence type="ECO:0000313" key="2">
    <source>
        <dbReference type="EMBL" id="RDB54391.1"/>
    </source>
</evidence>
<dbReference type="STRING" id="1034345.GCA_000236865_00282"/>
<dbReference type="InterPro" id="IPR025714">
    <property type="entry name" value="Methyltranfer_dom"/>
</dbReference>
<protein>
    <recommendedName>
        <fullName evidence="1">Methyltransferase domain-containing protein</fullName>
    </recommendedName>
</protein>
<gene>
    <name evidence="2" type="ORF">C1880_09300</name>
</gene>
<dbReference type="AlphaFoldDB" id="A0A369L2G2"/>
<feature type="domain" description="Methyltransferase" evidence="1">
    <location>
        <begin position="38"/>
        <end position="157"/>
    </location>
</feature>
<dbReference type="OrthoDB" id="9805171at2"/>
<sequence length="271" mass="27748">MNERFAASLAPDLSYYAALSPAAGFQARCAMSIPADIEGKRVLDVCCRKGKGAFALADAVGPSGYVIGVDPDTDNVAAACAAAPKNHWAGSSWEHHLRFSPAIPENLSQACIEDASIDLVYINSVLNLAWSLPVSLAEFARVLAPGGRLWVAQGVFAADDLDAQGERAVIGDGADAALGNDVGLPGAGAPLAHRGGRDSALSGHAPMVGESGSIDVFSQAHSCAAFERMCLEAGFSSVSFSPIAPLVGEDPCDGECPGGATFWLADACATI</sequence>
<dbReference type="CDD" id="cd02440">
    <property type="entry name" value="AdoMet_MTases"/>
    <property type="match status" value="1"/>
</dbReference>
<dbReference type="Gene3D" id="3.40.50.150">
    <property type="entry name" value="Vaccinia Virus protein VP39"/>
    <property type="match status" value="1"/>
</dbReference>
<evidence type="ECO:0000259" key="1">
    <source>
        <dbReference type="Pfam" id="PF13847"/>
    </source>
</evidence>
<dbReference type="InterPro" id="IPR029063">
    <property type="entry name" value="SAM-dependent_MTases_sf"/>
</dbReference>
<reference evidence="2 3" key="1">
    <citation type="journal article" date="2018" name="Elife">
        <title>Discovery and characterization of a prevalent human gut bacterial enzyme sufficient for the inactivation of a family of plant toxins.</title>
        <authorList>
            <person name="Koppel N."/>
            <person name="Bisanz J.E."/>
            <person name="Pandelia M.E."/>
            <person name="Turnbaugh P.J."/>
            <person name="Balskus E.P."/>
        </authorList>
    </citation>
    <scope>NUCLEOTIDE SEQUENCE [LARGE SCALE GENOMIC DNA]</scope>
    <source>
        <strain evidence="3">anaerobia AP69FAA</strain>
    </source>
</reference>
<organism evidence="2 3">
    <name type="scientific">Senegalimassilia anaerobia</name>
    <dbReference type="NCBI Taxonomy" id="1473216"/>
    <lineage>
        <taxon>Bacteria</taxon>
        <taxon>Bacillati</taxon>
        <taxon>Actinomycetota</taxon>
        <taxon>Coriobacteriia</taxon>
        <taxon>Coriobacteriales</taxon>
        <taxon>Coriobacteriaceae</taxon>
        <taxon>Senegalimassilia</taxon>
    </lineage>
</organism>
<keyword evidence="3" id="KW-1185">Reference proteome</keyword>
<comment type="caution">
    <text evidence="2">The sequence shown here is derived from an EMBL/GenBank/DDBJ whole genome shotgun (WGS) entry which is preliminary data.</text>
</comment>
<accession>A0A369L2G2</accession>
<dbReference type="RefSeq" id="WP_114621228.1">
    <property type="nucleotide sequence ID" value="NZ_PPTP01000010.1"/>
</dbReference>